<keyword evidence="1" id="KW-1133">Transmembrane helix</keyword>
<dbReference type="Proteomes" id="UP001148313">
    <property type="component" value="Unassembled WGS sequence"/>
</dbReference>
<proteinExistence type="predicted"/>
<feature type="transmembrane region" description="Helical" evidence="1">
    <location>
        <begin position="85"/>
        <end position="107"/>
    </location>
</feature>
<comment type="caution">
    <text evidence="2">The sequence shown here is derived from an EMBL/GenBank/DDBJ whole genome shotgun (WGS) entry which is preliminary data.</text>
</comment>
<dbReference type="InterPro" id="IPR009325">
    <property type="entry name" value="DUF983"/>
</dbReference>
<gene>
    <name evidence="2" type="ORF">OOZ53_05615</name>
</gene>
<accession>A0ABT4VJC1</accession>
<reference evidence="2" key="1">
    <citation type="submission" date="2022-11" db="EMBL/GenBank/DDBJ databases">
        <title>Hoeflea poritis sp. nov., isolated from scleractinian coral Porites lutea.</title>
        <authorList>
            <person name="Zhang G."/>
            <person name="Wei Q."/>
            <person name="Cai L."/>
        </authorList>
    </citation>
    <scope>NUCLEOTIDE SEQUENCE</scope>
    <source>
        <strain evidence="2">E7-10</strain>
    </source>
</reference>
<evidence type="ECO:0000313" key="3">
    <source>
        <dbReference type="Proteomes" id="UP001148313"/>
    </source>
</evidence>
<dbReference type="Pfam" id="PF06170">
    <property type="entry name" value="DUF983"/>
    <property type="match status" value="1"/>
</dbReference>
<dbReference type="RefSeq" id="WP_271088354.1">
    <property type="nucleotide sequence ID" value="NZ_JAPJZH010000003.1"/>
</dbReference>
<name>A0ABT4VJC1_9HYPH</name>
<organism evidence="2 3">
    <name type="scientific">Hoeflea poritis</name>
    <dbReference type="NCBI Taxonomy" id="2993659"/>
    <lineage>
        <taxon>Bacteria</taxon>
        <taxon>Pseudomonadati</taxon>
        <taxon>Pseudomonadota</taxon>
        <taxon>Alphaproteobacteria</taxon>
        <taxon>Hyphomicrobiales</taxon>
        <taxon>Rhizobiaceae</taxon>
        <taxon>Hoeflea</taxon>
    </lineage>
</organism>
<feature type="transmembrane region" description="Helical" evidence="1">
    <location>
        <begin position="59"/>
        <end position="79"/>
    </location>
</feature>
<keyword evidence="1" id="KW-0812">Transmembrane</keyword>
<dbReference type="EMBL" id="JAPJZH010000003">
    <property type="protein sequence ID" value="MDA4844816.1"/>
    <property type="molecule type" value="Genomic_DNA"/>
</dbReference>
<keyword evidence="1" id="KW-0472">Membrane</keyword>
<protein>
    <submittedName>
        <fullName evidence="2">DUF983 domain-containing protein</fullName>
    </submittedName>
</protein>
<evidence type="ECO:0000313" key="2">
    <source>
        <dbReference type="EMBL" id="MDA4844816.1"/>
    </source>
</evidence>
<sequence length="128" mass="13881">MSTDDSRQYPPVDPYRAGIFGRCPRCGKGRLFDGYIKVGTSCPNCGLDYGFADAGDGPAVFVILLIGFLVVGLALWAEVSFSPPLWLHLLIWIPLSAGLCLLLLRALKGVLITLQYKNNAHEGELDNG</sequence>
<keyword evidence="3" id="KW-1185">Reference proteome</keyword>
<evidence type="ECO:0000256" key="1">
    <source>
        <dbReference type="SAM" id="Phobius"/>
    </source>
</evidence>